<proteinExistence type="inferred from homology"/>
<dbReference type="PROSITE" id="PS51760">
    <property type="entry name" value="GH10_2"/>
    <property type="match status" value="1"/>
</dbReference>
<evidence type="ECO:0000256" key="4">
    <source>
        <dbReference type="ARBA" id="ARBA00007495"/>
    </source>
</evidence>
<organism evidence="16 17">
    <name type="scientific">Cytospora chrysosperma</name>
    <name type="common">Cytospora canker fungus</name>
    <name type="synonym">Sphaeria chrysosperma</name>
    <dbReference type="NCBI Taxonomy" id="252740"/>
    <lineage>
        <taxon>Eukaryota</taxon>
        <taxon>Fungi</taxon>
        <taxon>Dikarya</taxon>
        <taxon>Ascomycota</taxon>
        <taxon>Pezizomycotina</taxon>
        <taxon>Sordariomycetes</taxon>
        <taxon>Sordariomycetidae</taxon>
        <taxon>Diaporthales</taxon>
        <taxon>Cytosporaceae</taxon>
        <taxon>Cytospora</taxon>
    </lineage>
</organism>
<comment type="subcellular location">
    <subcellularLocation>
        <location evidence="2">Secreted</location>
    </subcellularLocation>
</comment>
<feature type="domain" description="GH10" evidence="15">
    <location>
        <begin position="19"/>
        <end position="336"/>
    </location>
</feature>
<dbReference type="InterPro" id="IPR035971">
    <property type="entry name" value="CBD_sf"/>
</dbReference>
<keyword evidence="11 12" id="KW-0624">Polysaccharide degradation</keyword>
<evidence type="ECO:0000256" key="6">
    <source>
        <dbReference type="ARBA" id="ARBA00022651"/>
    </source>
</evidence>
<keyword evidence="5" id="KW-0964">Secreted</keyword>
<keyword evidence="10 12" id="KW-0326">Glycosidase</keyword>
<dbReference type="Pfam" id="PF00331">
    <property type="entry name" value="Glyco_hydro_10"/>
    <property type="match status" value="1"/>
</dbReference>
<evidence type="ECO:0000259" key="14">
    <source>
        <dbReference type="PROSITE" id="PS51164"/>
    </source>
</evidence>
<dbReference type="PRINTS" id="PR00134">
    <property type="entry name" value="GLHYDRLASE10"/>
</dbReference>
<dbReference type="SUPFAM" id="SSF57180">
    <property type="entry name" value="Cellulose-binding domain"/>
    <property type="match status" value="1"/>
</dbReference>
<feature type="signal peptide" evidence="13">
    <location>
        <begin position="1"/>
        <end position="20"/>
    </location>
</feature>
<dbReference type="Gene3D" id="3.20.20.80">
    <property type="entry name" value="Glycosidases"/>
    <property type="match status" value="1"/>
</dbReference>
<dbReference type="OrthoDB" id="3055998at2759"/>
<dbReference type="Pfam" id="PF00734">
    <property type="entry name" value="CBM_1"/>
    <property type="match status" value="1"/>
</dbReference>
<dbReference type="GO" id="GO:0030248">
    <property type="term" value="F:cellulose binding"/>
    <property type="evidence" value="ECO:0007669"/>
    <property type="project" value="InterPro"/>
</dbReference>
<comment type="pathway">
    <text evidence="3">Glycan degradation; xylan degradation.</text>
</comment>
<dbReference type="SUPFAM" id="SSF51445">
    <property type="entry name" value="(Trans)glycosidases"/>
    <property type="match status" value="1"/>
</dbReference>
<evidence type="ECO:0000256" key="2">
    <source>
        <dbReference type="ARBA" id="ARBA00004613"/>
    </source>
</evidence>
<name>A0A423WPU1_CYTCH</name>
<dbReference type="AlphaFoldDB" id="A0A423WPU1"/>
<feature type="chain" id="PRO_5019050746" description="Beta-xylanase" evidence="13">
    <location>
        <begin position="21"/>
        <end position="411"/>
    </location>
</feature>
<evidence type="ECO:0000256" key="5">
    <source>
        <dbReference type="ARBA" id="ARBA00022525"/>
    </source>
</evidence>
<dbReference type="SMART" id="SM00236">
    <property type="entry name" value="fCBD"/>
    <property type="match status" value="1"/>
</dbReference>
<dbReference type="EC" id="3.2.1.8" evidence="12"/>
<evidence type="ECO:0000256" key="8">
    <source>
        <dbReference type="ARBA" id="ARBA00022801"/>
    </source>
</evidence>
<evidence type="ECO:0000256" key="1">
    <source>
        <dbReference type="ARBA" id="ARBA00000681"/>
    </source>
</evidence>
<keyword evidence="9 12" id="KW-0119">Carbohydrate metabolism</keyword>
<dbReference type="InterPro" id="IPR044846">
    <property type="entry name" value="GH10"/>
</dbReference>
<evidence type="ECO:0000256" key="11">
    <source>
        <dbReference type="ARBA" id="ARBA00023326"/>
    </source>
</evidence>
<evidence type="ECO:0000256" key="7">
    <source>
        <dbReference type="ARBA" id="ARBA00022729"/>
    </source>
</evidence>
<comment type="catalytic activity">
    <reaction evidence="1 12">
        <text>Endohydrolysis of (1-&gt;4)-beta-D-xylosidic linkages in xylans.</text>
        <dbReference type="EC" id="3.2.1.8"/>
    </reaction>
</comment>
<dbReference type="PROSITE" id="PS00562">
    <property type="entry name" value="CBM1_1"/>
    <property type="match status" value="1"/>
</dbReference>
<dbReference type="Proteomes" id="UP000284375">
    <property type="component" value="Unassembled WGS sequence"/>
</dbReference>
<evidence type="ECO:0000313" key="17">
    <source>
        <dbReference type="Proteomes" id="UP000284375"/>
    </source>
</evidence>
<evidence type="ECO:0000256" key="13">
    <source>
        <dbReference type="SAM" id="SignalP"/>
    </source>
</evidence>
<dbReference type="GO" id="GO:0031176">
    <property type="term" value="F:endo-1,4-beta-xylanase activity"/>
    <property type="evidence" value="ECO:0007669"/>
    <property type="project" value="UniProtKB-EC"/>
</dbReference>
<dbReference type="PANTHER" id="PTHR31490">
    <property type="entry name" value="GLYCOSYL HYDROLASE"/>
    <property type="match status" value="1"/>
</dbReference>
<evidence type="ECO:0000259" key="15">
    <source>
        <dbReference type="PROSITE" id="PS51760"/>
    </source>
</evidence>
<keyword evidence="8 12" id="KW-0378">Hydrolase</keyword>
<dbReference type="GO" id="GO:0005576">
    <property type="term" value="C:extracellular region"/>
    <property type="evidence" value="ECO:0007669"/>
    <property type="project" value="UniProtKB-SubCell"/>
</dbReference>
<dbReference type="SMART" id="SM00633">
    <property type="entry name" value="Glyco_10"/>
    <property type="match status" value="1"/>
</dbReference>
<protein>
    <recommendedName>
        <fullName evidence="12">Beta-xylanase</fullName>
        <ecNumber evidence="12">3.2.1.8</ecNumber>
    </recommendedName>
</protein>
<dbReference type="GO" id="GO:0045493">
    <property type="term" value="P:xylan catabolic process"/>
    <property type="evidence" value="ECO:0007669"/>
    <property type="project" value="UniProtKB-KW"/>
</dbReference>
<evidence type="ECO:0000256" key="10">
    <source>
        <dbReference type="ARBA" id="ARBA00023295"/>
    </source>
</evidence>
<sequence>MYLTPSYAACVLLAIRGVSANLNQLAQAAGKLYFGSATDNSELSDSAYVAILSDANEFGQITPGNTQKWQYTEVTEGTYTYDKGDVVTDFAEANGQILRCHTLIWYNQLPSWVSSGTWTNDTLAAAIEAHIASEVGHYKGQCYAWDVVNEALADDATYRTSIFYTTMGTSYIPLAFSAAAAADPDAKLYYNDYNIEYAGAKATAAVSLIKMVQAAGAKIDGVGLQGHFIVGSTPSAATLTSQLETYAALGLEVAYTEVDVRFSSLPSTDAGLAQQAIDYGSVTSACLAVDACVGITIWDFDDGYSWVPSTFSGQGDACLYWANLTTKPAYDTVQSLLAAAAGTTVPATSTATTLATSTTKASTTTGSSATVSTTATAAQWGQCGGVGWTGPTVCASPYTCTASNEYYSQCL</sequence>
<dbReference type="PROSITE" id="PS51164">
    <property type="entry name" value="CBM1_2"/>
    <property type="match status" value="1"/>
</dbReference>
<keyword evidence="6" id="KW-0858">Xylan degradation</keyword>
<keyword evidence="17" id="KW-1185">Reference proteome</keyword>
<accession>A0A423WPU1</accession>
<reference evidence="16 17" key="1">
    <citation type="submission" date="2015-09" db="EMBL/GenBank/DDBJ databases">
        <title>Host preference determinants of Valsa canker pathogens revealed by comparative genomics.</title>
        <authorList>
            <person name="Yin Z."/>
            <person name="Huang L."/>
        </authorList>
    </citation>
    <scope>NUCLEOTIDE SEQUENCE [LARGE SCALE GENOMIC DNA]</scope>
    <source>
        <strain evidence="16 17">YSFL</strain>
    </source>
</reference>
<feature type="domain" description="CBM1" evidence="14">
    <location>
        <begin position="375"/>
        <end position="411"/>
    </location>
</feature>
<comment type="caution">
    <text evidence="16">The sequence shown here is derived from an EMBL/GenBank/DDBJ whole genome shotgun (WGS) entry which is preliminary data.</text>
</comment>
<evidence type="ECO:0000256" key="9">
    <source>
        <dbReference type="ARBA" id="ARBA00023277"/>
    </source>
</evidence>
<dbReference type="EMBL" id="LJZO01000001">
    <property type="protein sequence ID" value="ROW05529.1"/>
    <property type="molecule type" value="Genomic_DNA"/>
</dbReference>
<gene>
    <name evidence="16" type="ORF">VSDG_00466</name>
</gene>
<dbReference type="STRING" id="252740.A0A423WPU1"/>
<dbReference type="InterPro" id="IPR000254">
    <property type="entry name" value="CBD"/>
</dbReference>
<keyword evidence="7 13" id="KW-0732">Signal</keyword>
<evidence type="ECO:0000313" key="16">
    <source>
        <dbReference type="EMBL" id="ROW05529.1"/>
    </source>
</evidence>
<dbReference type="PANTHER" id="PTHR31490:SF35">
    <property type="entry name" value="ENDO-1,4-BETA-XYLANASE"/>
    <property type="match status" value="1"/>
</dbReference>
<evidence type="ECO:0000256" key="12">
    <source>
        <dbReference type="RuleBase" id="RU361174"/>
    </source>
</evidence>
<dbReference type="InterPro" id="IPR017853">
    <property type="entry name" value="GH"/>
</dbReference>
<comment type="similarity">
    <text evidence="4 12">Belongs to the glycosyl hydrolase 10 (cellulase F) family.</text>
</comment>
<dbReference type="InterPro" id="IPR001000">
    <property type="entry name" value="GH10_dom"/>
</dbReference>
<evidence type="ECO:0000256" key="3">
    <source>
        <dbReference type="ARBA" id="ARBA00004851"/>
    </source>
</evidence>